<keyword evidence="1" id="KW-0472">Membrane</keyword>
<dbReference type="AlphaFoldDB" id="A0A7J7KMA6"/>
<reference evidence="2" key="1">
    <citation type="submission" date="2020-06" db="EMBL/GenBank/DDBJ databases">
        <title>Draft genome of Bugula neritina, a colonial animal packing powerful symbionts and potential medicines.</title>
        <authorList>
            <person name="Rayko M."/>
        </authorList>
    </citation>
    <scope>NUCLEOTIDE SEQUENCE [LARGE SCALE GENOMIC DNA]</scope>
    <source>
        <strain evidence="2">Kwan_BN1</strain>
    </source>
</reference>
<feature type="transmembrane region" description="Helical" evidence="1">
    <location>
        <begin position="28"/>
        <end position="49"/>
    </location>
</feature>
<keyword evidence="1" id="KW-0812">Transmembrane</keyword>
<sequence>MAPTVTPPLPDWESVITSAPKSPVTVPIAAWICIAIGAYALVIALILVIRQCVLAKGLCGECRFNCCEGSFSQWCFESCQASCDCKSPSVTGCLDAVCPQRQNVNFADAMMCRCCLDRCCDSDQEGLECGDCKCDMKCDCDNINCLCCELNLAGNNNRPPPPTN</sequence>
<dbReference type="EMBL" id="VXIV02000283">
    <property type="protein sequence ID" value="KAF6039289.1"/>
    <property type="molecule type" value="Genomic_DNA"/>
</dbReference>
<protein>
    <submittedName>
        <fullName evidence="2">ALDOA</fullName>
    </submittedName>
</protein>
<gene>
    <name evidence="2" type="ORF">EB796_002409</name>
</gene>
<accession>A0A7J7KMA6</accession>
<keyword evidence="1" id="KW-1133">Transmembrane helix</keyword>
<evidence type="ECO:0000313" key="2">
    <source>
        <dbReference type="EMBL" id="KAF6039289.1"/>
    </source>
</evidence>
<comment type="caution">
    <text evidence="2">The sequence shown here is derived from an EMBL/GenBank/DDBJ whole genome shotgun (WGS) entry which is preliminary data.</text>
</comment>
<evidence type="ECO:0000256" key="1">
    <source>
        <dbReference type="SAM" id="Phobius"/>
    </source>
</evidence>
<proteinExistence type="predicted"/>
<dbReference type="Proteomes" id="UP000593567">
    <property type="component" value="Unassembled WGS sequence"/>
</dbReference>
<name>A0A7J7KMA6_BUGNE</name>
<keyword evidence="3" id="KW-1185">Reference proteome</keyword>
<dbReference type="OrthoDB" id="6365775at2759"/>
<evidence type="ECO:0000313" key="3">
    <source>
        <dbReference type="Proteomes" id="UP000593567"/>
    </source>
</evidence>
<organism evidence="2 3">
    <name type="scientific">Bugula neritina</name>
    <name type="common">Brown bryozoan</name>
    <name type="synonym">Sertularia neritina</name>
    <dbReference type="NCBI Taxonomy" id="10212"/>
    <lineage>
        <taxon>Eukaryota</taxon>
        <taxon>Metazoa</taxon>
        <taxon>Spiralia</taxon>
        <taxon>Lophotrochozoa</taxon>
        <taxon>Bryozoa</taxon>
        <taxon>Gymnolaemata</taxon>
        <taxon>Cheilostomatida</taxon>
        <taxon>Flustrina</taxon>
        <taxon>Buguloidea</taxon>
        <taxon>Bugulidae</taxon>
        <taxon>Bugula</taxon>
    </lineage>
</organism>